<reference evidence="1 2" key="1">
    <citation type="journal article" date="2019" name="Commun. Biol.">
        <title>The bagworm genome reveals a unique fibroin gene that provides high tensile strength.</title>
        <authorList>
            <person name="Kono N."/>
            <person name="Nakamura H."/>
            <person name="Ohtoshi R."/>
            <person name="Tomita M."/>
            <person name="Numata K."/>
            <person name="Arakawa K."/>
        </authorList>
    </citation>
    <scope>NUCLEOTIDE SEQUENCE [LARGE SCALE GENOMIC DNA]</scope>
</reference>
<keyword evidence="2" id="KW-1185">Reference proteome</keyword>
<dbReference type="AlphaFoldDB" id="A0A4C2ADS6"/>
<dbReference type="Proteomes" id="UP000299102">
    <property type="component" value="Unassembled WGS sequence"/>
</dbReference>
<organism evidence="1 2">
    <name type="scientific">Eumeta variegata</name>
    <name type="common">Bagworm moth</name>
    <name type="synonym">Eumeta japonica</name>
    <dbReference type="NCBI Taxonomy" id="151549"/>
    <lineage>
        <taxon>Eukaryota</taxon>
        <taxon>Metazoa</taxon>
        <taxon>Ecdysozoa</taxon>
        <taxon>Arthropoda</taxon>
        <taxon>Hexapoda</taxon>
        <taxon>Insecta</taxon>
        <taxon>Pterygota</taxon>
        <taxon>Neoptera</taxon>
        <taxon>Endopterygota</taxon>
        <taxon>Lepidoptera</taxon>
        <taxon>Glossata</taxon>
        <taxon>Ditrysia</taxon>
        <taxon>Tineoidea</taxon>
        <taxon>Psychidae</taxon>
        <taxon>Oiketicinae</taxon>
        <taxon>Eumeta</taxon>
    </lineage>
</organism>
<evidence type="ECO:0000313" key="2">
    <source>
        <dbReference type="Proteomes" id="UP000299102"/>
    </source>
</evidence>
<feature type="non-terminal residue" evidence="1">
    <location>
        <position position="1"/>
    </location>
</feature>
<comment type="caution">
    <text evidence="1">The sequence shown here is derived from an EMBL/GenBank/DDBJ whole genome shotgun (WGS) entry which is preliminary data.</text>
</comment>
<gene>
    <name evidence="1" type="ORF">EVAR_69517_1</name>
</gene>
<dbReference type="EMBL" id="BGZK01002882">
    <property type="protein sequence ID" value="GBP97155.1"/>
    <property type="molecule type" value="Genomic_DNA"/>
</dbReference>
<sequence>ILTFLTDIVCRSCKSLRLADINLRLQKVLQNKVCSGQIGRPGNVYFSISVVARAVCAIAPSYWNHIFSNPNSSSYGKKNSLIIALKRSPFTVTIWPETSSKQQYSPQSSYSRVCHAWQYLVLCQALRGEGLSFVVFHQ</sequence>
<protein>
    <submittedName>
        <fullName evidence="1">Uncharacterized protein</fullName>
    </submittedName>
</protein>
<proteinExistence type="predicted"/>
<evidence type="ECO:0000313" key="1">
    <source>
        <dbReference type="EMBL" id="GBP97155.1"/>
    </source>
</evidence>
<accession>A0A4C2ADS6</accession>
<name>A0A4C2ADS6_EUMVA</name>